<evidence type="ECO:0000313" key="2">
    <source>
        <dbReference type="Proteomes" id="UP000499080"/>
    </source>
</evidence>
<dbReference type="Proteomes" id="UP000499080">
    <property type="component" value="Unassembled WGS sequence"/>
</dbReference>
<accession>A0A4Y2A3T5</accession>
<evidence type="ECO:0000313" key="1">
    <source>
        <dbReference type="EMBL" id="GBL73916.1"/>
    </source>
</evidence>
<organism evidence="1 2">
    <name type="scientific">Araneus ventricosus</name>
    <name type="common">Orbweaver spider</name>
    <name type="synonym">Epeira ventricosa</name>
    <dbReference type="NCBI Taxonomy" id="182803"/>
    <lineage>
        <taxon>Eukaryota</taxon>
        <taxon>Metazoa</taxon>
        <taxon>Ecdysozoa</taxon>
        <taxon>Arthropoda</taxon>
        <taxon>Chelicerata</taxon>
        <taxon>Arachnida</taxon>
        <taxon>Araneae</taxon>
        <taxon>Araneomorphae</taxon>
        <taxon>Entelegynae</taxon>
        <taxon>Araneoidea</taxon>
        <taxon>Araneidae</taxon>
        <taxon>Araneus</taxon>
    </lineage>
</organism>
<sequence>MSNNVVPAHNANVERLTWSLGCLLTSCLLSSPREGVLEHLFWMRVENFFGVVCACADSDLFTGLRRMPLISPHFHWSTARSLPFDWSAYEFE</sequence>
<comment type="caution">
    <text evidence="1">The sequence shown here is derived from an EMBL/GenBank/DDBJ whole genome shotgun (WGS) entry which is preliminary data.</text>
</comment>
<gene>
    <name evidence="1" type="ORF">AVEN_263294_1</name>
</gene>
<proteinExistence type="predicted"/>
<dbReference type="EMBL" id="BGPR01079301">
    <property type="protein sequence ID" value="GBL73916.1"/>
    <property type="molecule type" value="Genomic_DNA"/>
</dbReference>
<keyword evidence="2" id="KW-1185">Reference proteome</keyword>
<dbReference type="AlphaFoldDB" id="A0A4Y2A3T5"/>
<name>A0A4Y2A3T5_ARAVE</name>
<protein>
    <submittedName>
        <fullName evidence="1">Uncharacterized protein</fullName>
    </submittedName>
</protein>
<reference evidence="1 2" key="1">
    <citation type="journal article" date="2019" name="Sci. Rep.">
        <title>Orb-weaving spider Araneus ventricosus genome elucidates the spidroin gene catalogue.</title>
        <authorList>
            <person name="Kono N."/>
            <person name="Nakamura H."/>
            <person name="Ohtoshi R."/>
            <person name="Moran D.A.P."/>
            <person name="Shinohara A."/>
            <person name="Yoshida Y."/>
            <person name="Fujiwara M."/>
            <person name="Mori M."/>
            <person name="Tomita M."/>
            <person name="Arakawa K."/>
        </authorList>
    </citation>
    <scope>NUCLEOTIDE SEQUENCE [LARGE SCALE GENOMIC DNA]</scope>
</reference>